<reference evidence="2" key="1">
    <citation type="submission" date="2020-02" db="EMBL/GenBank/DDBJ databases">
        <authorList>
            <person name="Meier V. D."/>
        </authorList>
    </citation>
    <scope>NUCLEOTIDE SEQUENCE</scope>
    <source>
        <strain evidence="2">AVDCRST_MAG66</strain>
    </source>
</reference>
<feature type="non-terminal residue" evidence="2">
    <location>
        <position position="240"/>
    </location>
</feature>
<feature type="region of interest" description="Disordered" evidence="1">
    <location>
        <begin position="1"/>
        <end position="240"/>
    </location>
</feature>
<accession>A0A6J4P2A2</accession>
<keyword evidence="2" id="KW-0067">ATP-binding</keyword>
<dbReference type="EMBL" id="CADCUS010000245">
    <property type="protein sequence ID" value="CAA9404341.1"/>
    <property type="molecule type" value="Genomic_DNA"/>
</dbReference>
<evidence type="ECO:0000256" key="1">
    <source>
        <dbReference type="SAM" id="MobiDB-lite"/>
    </source>
</evidence>
<gene>
    <name evidence="2" type="ORF">AVDCRST_MAG66-1629</name>
</gene>
<keyword evidence="2" id="KW-0547">Nucleotide-binding</keyword>
<feature type="compositionally biased region" description="Basic and acidic residues" evidence="1">
    <location>
        <begin position="57"/>
        <end position="67"/>
    </location>
</feature>
<feature type="compositionally biased region" description="Basic and acidic residues" evidence="1">
    <location>
        <begin position="28"/>
        <end position="47"/>
    </location>
</feature>
<feature type="compositionally biased region" description="Basic residues" evidence="1">
    <location>
        <begin position="7"/>
        <end position="23"/>
    </location>
</feature>
<protein>
    <submittedName>
        <fullName evidence="2">Branched-chain amino acid transport ATP-binding protein LivF</fullName>
    </submittedName>
</protein>
<proteinExistence type="predicted"/>
<feature type="compositionally biased region" description="Low complexity" evidence="1">
    <location>
        <begin position="68"/>
        <end position="89"/>
    </location>
</feature>
<feature type="non-terminal residue" evidence="2">
    <location>
        <position position="1"/>
    </location>
</feature>
<dbReference type="GO" id="GO:0005524">
    <property type="term" value="F:ATP binding"/>
    <property type="evidence" value="ECO:0007669"/>
    <property type="project" value="UniProtKB-KW"/>
</dbReference>
<dbReference type="AlphaFoldDB" id="A0A6J4P2A2"/>
<feature type="compositionally biased region" description="Basic residues" evidence="1">
    <location>
        <begin position="205"/>
        <end position="222"/>
    </location>
</feature>
<sequence length="240" mass="24884">ELPGGPRPRRRVRRDPGRPRRHLLGGEGADRQPDRQQRGGQDHHAAHDLGTAAAGVGHDHAGREADPHAAGARDPGPRGGAQPRGAAAVRADDGGGEPPPRRLHPLRRGGHRGGPRPGVLDVPGARGAAAQQGRAVLRRRAADARHRPGADVAADAAHARRAVHGPLADHDPADLRDGARAEGHRHDGAPGRAERAGGAGAVGRGARHRPRPHHAVRQRGRAAGRPAGAGGVPRRGRGRL</sequence>
<feature type="compositionally biased region" description="Low complexity" evidence="1">
    <location>
        <begin position="124"/>
        <end position="135"/>
    </location>
</feature>
<feature type="compositionally biased region" description="Basic and acidic residues" evidence="1">
    <location>
        <begin position="140"/>
        <end position="149"/>
    </location>
</feature>
<feature type="compositionally biased region" description="Basic residues" evidence="1">
    <location>
        <begin position="101"/>
        <end position="114"/>
    </location>
</feature>
<evidence type="ECO:0000313" key="2">
    <source>
        <dbReference type="EMBL" id="CAA9404341.1"/>
    </source>
</evidence>
<organism evidence="2">
    <name type="scientific">uncultured Pseudonocardia sp</name>
    <dbReference type="NCBI Taxonomy" id="211455"/>
    <lineage>
        <taxon>Bacteria</taxon>
        <taxon>Bacillati</taxon>
        <taxon>Actinomycetota</taxon>
        <taxon>Actinomycetes</taxon>
        <taxon>Pseudonocardiales</taxon>
        <taxon>Pseudonocardiaceae</taxon>
        <taxon>Pseudonocardia</taxon>
        <taxon>environmental samples</taxon>
    </lineage>
</organism>
<name>A0A6J4P2A2_9PSEU</name>
<feature type="compositionally biased region" description="Basic and acidic residues" evidence="1">
    <location>
        <begin position="167"/>
        <end position="195"/>
    </location>
</feature>